<protein>
    <submittedName>
        <fullName evidence="3">Uncharacterized protein LOC108677230</fullName>
    </submittedName>
</protein>
<dbReference type="OrthoDB" id="7683804at2759"/>
<evidence type="ECO:0000313" key="3">
    <source>
        <dbReference type="RefSeq" id="XP_018020915.1"/>
    </source>
</evidence>
<dbReference type="Proteomes" id="UP000694843">
    <property type="component" value="Unplaced"/>
</dbReference>
<proteinExistence type="predicted"/>
<feature type="transmembrane region" description="Helical" evidence="1">
    <location>
        <begin position="185"/>
        <end position="203"/>
    </location>
</feature>
<evidence type="ECO:0000313" key="2">
    <source>
        <dbReference type="Proteomes" id="UP000694843"/>
    </source>
</evidence>
<dbReference type="GeneID" id="108677230"/>
<sequence>MNCSFKLNERKALELGALPVPMLAYSMAWTANPCAFKPRGRPMVAPILRFQHIESAAMDNGRATVSPRRCSDCNRRCGHARRCAGCSRLTTFEHELTRAPYSVPEHQRTILMEAGTLESSVREGSSDGAQNQITTTAQLPDNFNRFRMGSLNWGIWAGFLLATVMLVPTHIYLKKYDYRIDLLGIIFVLTVLFLVCFSVSMFHSKTREILLHRLHIEEETRAFPASSSPASRRRRYRRNVRFSSRYNQYPLRRVRSTPELHLTRLSSSSTGSPILMYPTNNTGAASTLAARCARNASMASRADPPPYDIAVLLPKPPMRRCETPPPSYEHIQ</sequence>
<gene>
    <name evidence="3" type="primary">LOC108677230</name>
</gene>
<keyword evidence="1" id="KW-0812">Transmembrane</keyword>
<evidence type="ECO:0000256" key="1">
    <source>
        <dbReference type="SAM" id="Phobius"/>
    </source>
</evidence>
<keyword evidence="1" id="KW-0472">Membrane</keyword>
<dbReference type="RefSeq" id="XP_018020915.1">
    <property type="nucleotide sequence ID" value="XM_018165426.2"/>
</dbReference>
<keyword evidence="1" id="KW-1133">Transmembrane helix</keyword>
<dbReference type="KEGG" id="hazt:108677230"/>
<dbReference type="AlphaFoldDB" id="A0A8B7P4P2"/>
<organism evidence="2 3">
    <name type="scientific">Hyalella azteca</name>
    <name type="common">Amphipod</name>
    <dbReference type="NCBI Taxonomy" id="294128"/>
    <lineage>
        <taxon>Eukaryota</taxon>
        <taxon>Metazoa</taxon>
        <taxon>Ecdysozoa</taxon>
        <taxon>Arthropoda</taxon>
        <taxon>Crustacea</taxon>
        <taxon>Multicrustacea</taxon>
        <taxon>Malacostraca</taxon>
        <taxon>Eumalacostraca</taxon>
        <taxon>Peracarida</taxon>
        <taxon>Amphipoda</taxon>
        <taxon>Senticaudata</taxon>
        <taxon>Talitrida</taxon>
        <taxon>Talitroidea</taxon>
        <taxon>Hyalellidae</taxon>
        <taxon>Hyalella</taxon>
    </lineage>
</organism>
<accession>A0A8B7P4P2</accession>
<reference evidence="3" key="1">
    <citation type="submission" date="2025-08" db="UniProtKB">
        <authorList>
            <consortium name="RefSeq"/>
        </authorList>
    </citation>
    <scope>IDENTIFICATION</scope>
    <source>
        <tissue evidence="3">Whole organism</tissue>
    </source>
</reference>
<keyword evidence="2" id="KW-1185">Reference proteome</keyword>
<name>A0A8B7P4P2_HYAAZ</name>
<feature type="transmembrane region" description="Helical" evidence="1">
    <location>
        <begin position="153"/>
        <end position="173"/>
    </location>
</feature>